<dbReference type="Pfam" id="PF00884">
    <property type="entry name" value="Sulfatase"/>
    <property type="match status" value="1"/>
</dbReference>
<evidence type="ECO:0000256" key="3">
    <source>
        <dbReference type="ARBA" id="ARBA00022723"/>
    </source>
</evidence>
<dbReference type="InterPro" id="IPR000917">
    <property type="entry name" value="Sulfatase_N"/>
</dbReference>
<evidence type="ECO:0000259" key="8">
    <source>
        <dbReference type="Pfam" id="PF00884"/>
    </source>
</evidence>
<dbReference type="SUPFAM" id="SSF53649">
    <property type="entry name" value="Alkaline phosphatase-like"/>
    <property type="match status" value="1"/>
</dbReference>
<keyword evidence="5" id="KW-0378">Hydrolase</keyword>
<gene>
    <name evidence="10" type="ORF">ACD591_08880</name>
    <name evidence="9" type="ORF">FOE74_15230</name>
</gene>
<dbReference type="EMBL" id="JBGOGF010000004">
    <property type="protein sequence ID" value="MFA1771402.1"/>
    <property type="molecule type" value="Genomic_DNA"/>
</dbReference>
<keyword evidence="4 7" id="KW-0732">Signal</keyword>
<feature type="domain" description="Sulfatase N-terminal" evidence="8">
    <location>
        <begin position="22"/>
        <end position="379"/>
    </location>
</feature>
<organism evidence="9 11">
    <name type="scientific">Rufibacter glacialis</name>
    <dbReference type="NCBI Taxonomy" id="1259555"/>
    <lineage>
        <taxon>Bacteria</taxon>
        <taxon>Pseudomonadati</taxon>
        <taxon>Bacteroidota</taxon>
        <taxon>Cytophagia</taxon>
        <taxon>Cytophagales</taxon>
        <taxon>Hymenobacteraceae</taxon>
        <taxon>Rufibacter</taxon>
    </lineage>
</organism>
<dbReference type="Gene3D" id="3.30.1120.10">
    <property type="match status" value="1"/>
</dbReference>
<evidence type="ECO:0000256" key="1">
    <source>
        <dbReference type="ARBA" id="ARBA00001913"/>
    </source>
</evidence>
<evidence type="ECO:0000256" key="2">
    <source>
        <dbReference type="ARBA" id="ARBA00008779"/>
    </source>
</evidence>
<evidence type="ECO:0000256" key="7">
    <source>
        <dbReference type="SAM" id="SignalP"/>
    </source>
</evidence>
<evidence type="ECO:0000313" key="9">
    <source>
        <dbReference type="EMBL" id="KAA6432450.1"/>
    </source>
</evidence>
<dbReference type="AlphaFoldDB" id="A0A5M8QC27"/>
<dbReference type="EMBL" id="VKKZ01000022">
    <property type="protein sequence ID" value="KAA6432450.1"/>
    <property type="molecule type" value="Genomic_DNA"/>
</dbReference>
<dbReference type="GO" id="GO:0004065">
    <property type="term" value="F:arylsulfatase activity"/>
    <property type="evidence" value="ECO:0007669"/>
    <property type="project" value="TreeGrafter"/>
</dbReference>
<dbReference type="Gene3D" id="3.40.720.10">
    <property type="entry name" value="Alkaline Phosphatase, subunit A"/>
    <property type="match status" value="1"/>
</dbReference>
<dbReference type="GO" id="GO:0046872">
    <property type="term" value="F:metal ion binding"/>
    <property type="evidence" value="ECO:0007669"/>
    <property type="project" value="UniProtKB-KW"/>
</dbReference>
<reference evidence="10 12" key="3">
    <citation type="submission" date="2024-08" db="EMBL/GenBank/DDBJ databases">
        <authorList>
            <person name="Wei W."/>
        </authorList>
    </citation>
    <scope>NUCLEOTIDE SEQUENCE [LARGE SCALE GENOMIC DNA]</scope>
    <source>
        <strain evidence="10 12">XU2</strain>
    </source>
</reference>
<keyword evidence="12" id="KW-1185">Reference proteome</keyword>
<feature type="chain" id="PRO_5024429714" evidence="7">
    <location>
        <begin position="19"/>
        <end position="507"/>
    </location>
</feature>
<dbReference type="CDD" id="cd16144">
    <property type="entry name" value="ARS_like"/>
    <property type="match status" value="1"/>
</dbReference>
<dbReference type="RefSeq" id="WP_149099482.1">
    <property type="nucleotide sequence ID" value="NZ_BMMG01000005.1"/>
</dbReference>
<keyword evidence="3" id="KW-0479">Metal-binding</keyword>
<evidence type="ECO:0000256" key="6">
    <source>
        <dbReference type="ARBA" id="ARBA00022837"/>
    </source>
</evidence>
<dbReference type="PROSITE" id="PS00523">
    <property type="entry name" value="SULFATASE_1"/>
    <property type="match status" value="1"/>
</dbReference>
<proteinExistence type="inferred from homology"/>
<accession>A0A5M8QC27</accession>
<name>A0A5M8QC27_9BACT</name>
<dbReference type="InterPro" id="IPR024607">
    <property type="entry name" value="Sulfatase_CS"/>
</dbReference>
<reference evidence="9 11" key="1">
    <citation type="submission" date="2019-07" db="EMBL/GenBank/DDBJ databases">
        <authorList>
            <person name="Qu J.-H."/>
        </authorList>
    </citation>
    <scope>NUCLEOTIDE SEQUENCE [LARGE SCALE GENOMIC DNA]</scope>
    <source>
        <strain evidence="9 11">MDT1-10-3</strain>
    </source>
</reference>
<reference evidence="9 11" key="2">
    <citation type="submission" date="2019-09" db="EMBL/GenBank/DDBJ databases">
        <title>A bacterium isolated from glacier soil.</title>
        <authorList>
            <person name="Liu Q."/>
        </authorList>
    </citation>
    <scope>NUCLEOTIDE SEQUENCE [LARGE SCALE GENOMIC DNA]</scope>
    <source>
        <strain evidence="9 11">MDT1-10-3</strain>
    </source>
</reference>
<dbReference type="InterPro" id="IPR017850">
    <property type="entry name" value="Alkaline_phosphatase_core_sf"/>
</dbReference>
<dbReference type="Proteomes" id="UP001570846">
    <property type="component" value="Unassembled WGS sequence"/>
</dbReference>
<evidence type="ECO:0000256" key="5">
    <source>
        <dbReference type="ARBA" id="ARBA00022801"/>
    </source>
</evidence>
<comment type="caution">
    <text evidence="9">The sequence shown here is derived from an EMBL/GenBank/DDBJ whole genome shotgun (WGS) entry which is preliminary data.</text>
</comment>
<dbReference type="Proteomes" id="UP000323866">
    <property type="component" value="Unassembled WGS sequence"/>
</dbReference>
<dbReference type="PANTHER" id="PTHR42693:SF42">
    <property type="entry name" value="ARYLSULFATASE G"/>
    <property type="match status" value="1"/>
</dbReference>
<evidence type="ECO:0000313" key="12">
    <source>
        <dbReference type="Proteomes" id="UP001570846"/>
    </source>
</evidence>
<feature type="signal peptide" evidence="7">
    <location>
        <begin position="1"/>
        <end position="18"/>
    </location>
</feature>
<keyword evidence="6" id="KW-0106">Calcium</keyword>
<evidence type="ECO:0000256" key="4">
    <source>
        <dbReference type="ARBA" id="ARBA00022729"/>
    </source>
</evidence>
<dbReference type="PANTHER" id="PTHR42693">
    <property type="entry name" value="ARYLSULFATASE FAMILY MEMBER"/>
    <property type="match status" value="1"/>
</dbReference>
<comment type="cofactor">
    <cofactor evidence="1">
        <name>Ca(2+)</name>
        <dbReference type="ChEBI" id="CHEBI:29108"/>
    </cofactor>
</comment>
<dbReference type="InterPro" id="IPR050738">
    <property type="entry name" value="Sulfatase"/>
</dbReference>
<comment type="similarity">
    <text evidence="2">Belongs to the sulfatase family.</text>
</comment>
<evidence type="ECO:0000313" key="10">
    <source>
        <dbReference type="EMBL" id="MFA1771402.1"/>
    </source>
</evidence>
<dbReference type="OrthoDB" id="976866at2"/>
<evidence type="ECO:0000313" key="11">
    <source>
        <dbReference type="Proteomes" id="UP000323866"/>
    </source>
</evidence>
<protein>
    <submittedName>
        <fullName evidence="9">Sulfatase</fullName>
    </submittedName>
</protein>
<sequence>MKRFLILAIYLFPLLSLAQQRPNIIVFLVDDMGWMDTSVPFSGKVEALNQRYHTPNMVRLAREGMKFTNAYATPICTPTRVSLITGLNAAHHRVTNWTNIRRDAPTDHPDSTFLPLAWNYNGLSPKPGVPHTVTAIPLPRLLQEAGYYTIHVGKAHFGSAGTPGANPYNLGFQVNIAGNAAGHPQSFLGTENYGNLPGKISWHAVQDLSEYYGTETFLTEAITLEALKALDGAVKTKKPFFLHLSHFALHDPLQADPRFIQRYQDAGLDPQEAKYASMVEGMDKSLGEVLAYLQKNKLDQNTLLLFVSDNGGLSMGAPRGGKPQTHNLPLRAGKGSVYEGGIRVPLLVRWPGTVKAGTTAHQYLIIEDFFPTLLEVAGVKKVPASQGVDGKSFLPLLKNPALKDTNRVLVWHHPNNWLPQGGPGINYKSAARQGDWKLVYDLRTGQKELYHLRSDLGETTDLAHRHPEKVAALSKALGQQLRHWNALLPIFKNTNTPVPMPDQAWPQ</sequence>